<gene>
    <name evidence="1" type="ORF">IAC76_02185</name>
</gene>
<dbReference type="AlphaFoldDB" id="A0A9D9GZ65"/>
<protein>
    <submittedName>
        <fullName evidence="1">Uncharacterized protein</fullName>
    </submittedName>
</protein>
<reference evidence="1" key="1">
    <citation type="submission" date="2020-10" db="EMBL/GenBank/DDBJ databases">
        <authorList>
            <person name="Gilroy R."/>
        </authorList>
    </citation>
    <scope>NUCLEOTIDE SEQUENCE</scope>
    <source>
        <strain evidence="1">10192</strain>
    </source>
</reference>
<proteinExistence type="predicted"/>
<accession>A0A9D9GZ65</accession>
<organism evidence="1 2">
    <name type="scientific">Candidatus Scatousia excrementipullorum</name>
    <dbReference type="NCBI Taxonomy" id="2840936"/>
    <lineage>
        <taxon>Bacteria</taxon>
        <taxon>Candidatus Scatousia</taxon>
    </lineage>
</organism>
<evidence type="ECO:0000313" key="1">
    <source>
        <dbReference type="EMBL" id="MBO8430174.1"/>
    </source>
</evidence>
<sequence>MIEEIVSKKSDFDLTSKSSFSKADEAFTSRSFAALLAKNFIPYSHKKLADNYIIVKRIFKFQAVQSRINNTEKALLAKYDFNTLEYTTVKQMYEELRLLQKWSASDDEKLKHDADTIMEIRTRELKFIDANSYANISNEIYKGYIALEHYFEEISKYKDSK</sequence>
<dbReference type="Proteomes" id="UP000823632">
    <property type="component" value="Unassembled WGS sequence"/>
</dbReference>
<evidence type="ECO:0000313" key="2">
    <source>
        <dbReference type="Proteomes" id="UP000823632"/>
    </source>
</evidence>
<name>A0A9D9GZ65_9BACT</name>
<dbReference type="EMBL" id="JADIND010000047">
    <property type="protein sequence ID" value="MBO8430174.1"/>
    <property type="molecule type" value="Genomic_DNA"/>
</dbReference>
<reference evidence="1" key="2">
    <citation type="journal article" date="2021" name="PeerJ">
        <title>Extensive microbial diversity within the chicken gut microbiome revealed by metagenomics and culture.</title>
        <authorList>
            <person name="Gilroy R."/>
            <person name="Ravi A."/>
            <person name="Getino M."/>
            <person name="Pursley I."/>
            <person name="Horton D.L."/>
            <person name="Alikhan N.F."/>
            <person name="Baker D."/>
            <person name="Gharbi K."/>
            <person name="Hall N."/>
            <person name="Watson M."/>
            <person name="Adriaenssens E.M."/>
            <person name="Foster-Nyarko E."/>
            <person name="Jarju S."/>
            <person name="Secka A."/>
            <person name="Antonio M."/>
            <person name="Oren A."/>
            <person name="Chaudhuri R.R."/>
            <person name="La Ragione R."/>
            <person name="Hildebrand F."/>
            <person name="Pallen M.J."/>
        </authorList>
    </citation>
    <scope>NUCLEOTIDE SEQUENCE</scope>
    <source>
        <strain evidence="1">10192</strain>
    </source>
</reference>
<comment type="caution">
    <text evidence="1">The sequence shown here is derived from an EMBL/GenBank/DDBJ whole genome shotgun (WGS) entry which is preliminary data.</text>
</comment>